<reference evidence="2 3" key="1">
    <citation type="submission" date="2016-10" db="EMBL/GenBank/DDBJ databases">
        <authorList>
            <person name="de Groot N.N."/>
        </authorList>
    </citation>
    <scope>NUCLEOTIDE SEQUENCE [LARGE SCALE GENOMIC DNA]</scope>
    <source>
        <strain evidence="2 3">CGMCC 1.5070</strain>
    </source>
</reference>
<dbReference type="Pfam" id="PF26018">
    <property type="entry name" value="BSH_RND_rel"/>
    <property type="match status" value="1"/>
</dbReference>
<gene>
    <name evidence="2" type="ORF">SAMN05216180_0704</name>
</gene>
<name>A0A1H7ZII7_9FIRM</name>
<organism evidence="2 3">
    <name type="scientific">Hydrogenoanaerobacterium saccharovorans</name>
    <dbReference type="NCBI Taxonomy" id="474960"/>
    <lineage>
        <taxon>Bacteria</taxon>
        <taxon>Bacillati</taxon>
        <taxon>Bacillota</taxon>
        <taxon>Clostridia</taxon>
        <taxon>Eubacteriales</taxon>
        <taxon>Oscillospiraceae</taxon>
        <taxon>Hydrogenoanaerobacterium</taxon>
    </lineage>
</organism>
<dbReference type="RefSeq" id="WP_092751683.1">
    <property type="nucleotide sequence ID" value="NZ_FOCG01000001.1"/>
</dbReference>
<feature type="domain" description="RND related barrel-sandwich hybrid" evidence="1">
    <location>
        <begin position="57"/>
        <end position="246"/>
    </location>
</feature>
<dbReference type="Proteomes" id="UP000199158">
    <property type="component" value="Unassembled WGS sequence"/>
</dbReference>
<accession>A0A1H7ZII7</accession>
<proteinExistence type="predicted"/>
<keyword evidence="3" id="KW-1185">Reference proteome</keyword>
<dbReference type="AlphaFoldDB" id="A0A1H7ZII7"/>
<dbReference type="EMBL" id="FOCG01000001">
    <property type="protein sequence ID" value="SEM58392.1"/>
    <property type="molecule type" value="Genomic_DNA"/>
</dbReference>
<dbReference type="OrthoDB" id="1955294at2"/>
<sequence length="405" mass="45699">METLSSKILTALLSLFLLLYVGYQGYRYYYSPIKTETVLSYTVQDTKRIKGLIVRDETVIDDSTAGVVAYYNDDGVKVTFGTPIAEVYASKEDVINKRLIKDFEDELKKLQGIQNPGNNYYLNSDAISKQINENLYAIIESNESHKVVDITYKKSELLTNLNKKQLATGVVKDFSNKEDELKSEIANLEKAVSGTSEIITADQVGYFSSYVDGMEQELTVEKLDNITVEQIQGYIDHKFEQDNTKVGKIISQKPWCFVALIPKDEAINMREGVNLNIDFGITSFTDVPATILSVREQKDDNKVIVTMSCDFMSPQLTRMRNPSAELNFQVYTGLKIPDQAVRFLNNQRGVYVNTGSEIQFKTIDVIYEGTGYVLSNIDILKKEQVQLFDDIVVEGTDLTDGKPIN</sequence>
<dbReference type="InterPro" id="IPR058709">
    <property type="entry name" value="BSH_RND-rel"/>
</dbReference>
<protein>
    <recommendedName>
        <fullName evidence="1">RND related barrel-sandwich hybrid domain-containing protein</fullName>
    </recommendedName>
</protein>
<dbReference type="STRING" id="474960.SAMN05216180_0704"/>
<evidence type="ECO:0000313" key="2">
    <source>
        <dbReference type="EMBL" id="SEM58392.1"/>
    </source>
</evidence>
<evidence type="ECO:0000259" key="1">
    <source>
        <dbReference type="Pfam" id="PF26018"/>
    </source>
</evidence>
<evidence type="ECO:0000313" key="3">
    <source>
        <dbReference type="Proteomes" id="UP000199158"/>
    </source>
</evidence>